<comment type="caution">
    <text evidence="1">The sequence shown here is derived from an EMBL/GenBank/DDBJ whole genome shotgun (WGS) entry which is preliminary data.</text>
</comment>
<name>A0AAV7RHY7_PLEWA</name>
<dbReference type="Proteomes" id="UP001066276">
    <property type="component" value="Chromosome 5"/>
</dbReference>
<dbReference type="AlphaFoldDB" id="A0AAV7RHY7"/>
<dbReference type="EMBL" id="JANPWB010000009">
    <property type="protein sequence ID" value="KAJ1151387.1"/>
    <property type="molecule type" value="Genomic_DNA"/>
</dbReference>
<proteinExistence type="predicted"/>
<organism evidence="1 2">
    <name type="scientific">Pleurodeles waltl</name>
    <name type="common">Iberian ribbed newt</name>
    <dbReference type="NCBI Taxonomy" id="8319"/>
    <lineage>
        <taxon>Eukaryota</taxon>
        <taxon>Metazoa</taxon>
        <taxon>Chordata</taxon>
        <taxon>Craniata</taxon>
        <taxon>Vertebrata</taxon>
        <taxon>Euteleostomi</taxon>
        <taxon>Amphibia</taxon>
        <taxon>Batrachia</taxon>
        <taxon>Caudata</taxon>
        <taxon>Salamandroidea</taxon>
        <taxon>Salamandridae</taxon>
        <taxon>Pleurodelinae</taxon>
        <taxon>Pleurodeles</taxon>
    </lineage>
</organism>
<evidence type="ECO:0000313" key="2">
    <source>
        <dbReference type="Proteomes" id="UP001066276"/>
    </source>
</evidence>
<gene>
    <name evidence="1" type="ORF">NDU88_004169</name>
</gene>
<sequence length="70" mass="7464">MLPASVLHPRHQLPGLLLGSPNARYPSLATLQGHRAVAAAILEILAASRAFHLQVPRSAVPGSRTHKKKS</sequence>
<reference evidence="1" key="1">
    <citation type="journal article" date="2022" name="bioRxiv">
        <title>Sequencing and chromosome-scale assembly of the giantPleurodeles waltlgenome.</title>
        <authorList>
            <person name="Brown T."/>
            <person name="Elewa A."/>
            <person name="Iarovenko S."/>
            <person name="Subramanian E."/>
            <person name="Araus A.J."/>
            <person name="Petzold A."/>
            <person name="Susuki M."/>
            <person name="Suzuki K.-i.T."/>
            <person name="Hayashi T."/>
            <person name="Toyoda A."/>
            <person name="Oliveira C."/>
            <person name="Osipova E."/>
            <person name="Leigh N.D."/>
            <person name="Simon A."/>
            <person name="Yun M.H."/>
        </authorList>
    </citation>
    <scope>NUCLEOTIDE SEQUENCE</scope>
    <source>
        <strain evidence="1">20211129_DDA</strain>
        <tissue evidence="1">Liver</tissue>
    </source>
</reference>
<protein>
    <submittedName>
        <fullName evidence="1">Uncharacterized protein</fullName>
    </submittedName>
</protein>
<evidence type="ECO:0000313" key="1">
    <source>
        <dbReference type="EMBL" id="KAJ1151387.1"/>
    </source>
</evidence>
<accession>A0AAV7RHY7</accession>
<keyword evidence="2" id="KW-1185">Reference proteome</keyword>